<feature type="domain" description="DNA-directed RNA polymerase RBP11-like dimerisation" evidence="6">
    <location>
        <begin position="75"/>
        <end position="146"/>
    </location>
</feature>
<dbReference type="HAMAP" id="MF_00261">
    <property type="entry name" value="RNApol_arch_Rpo11"/>
    <property type="match status" value="1"/>
</dbReference>
<accession>A0A7U2EVQ0</accession>
<dbReference type="EMBL" id="CP069025">
    <property type="protein sequence ID" value="QRC93577.1"/>
    <property type="molecule type" value="Genomic_DNA"/>
</dbReference>
<gene>
    <name evidence="7" type="ORF">JI435_037890</name>
</gene>
<evidence type="ECO:0000256" key="3">
    <source>
        <dbReference type="ARBA" id="ARBA00023163"/>
    </source>
</evidence>
<dbReference type="AlphaFoldDB" id="A0A7U2EVQ0"/>
<dbReference type="GO" id="GO:0046983">
    <property type="term" value="F:protein dimerization activity"/>
    <property type="evidence" value="ECO:0007669"/>
    <property type="project" value="InterPro"/>
</dbReference>
<dbReference type="PANTHER" id="PTHR13946:SF16">
    <property type="entry name" value="DNA-DIRECTED RNA POLYMERASE II SUBUNIT RPB11"/>
    <property type="match status" value="1"/>
</dbReference>
<evidence type="ECO:0000313" key="7">
    <source>
        <dbReference type="EMBL" id="QRC93577.1"/>
    </source>
</evidence>
<dbReference type="Pfam" id="PF13656">
    <property type="entry name" value="RNA_pol_L_2"/>
    <property type="match status" value="1"/>
</dbReference>
<evidence type="ECO:0000256" key="5">
    <source>
        <dbReference type="ARBA" id="ARBA00025751"/>
    </source>
</evidence>
<organism evidence="7 8">
    <name type="scientific">Phaeosphaeria nodorum (strain SN15 / ATCC MYA-4574 / FGSC 10173)</name>
    <name type="common">Glume blotch fungus</name>
    <name type="synonym">Parastagonospora nodorum</name>
    <dbReference type="NCBI Taxonomy" id="321614"/>
    <lineage>
        <taxon>Eukaryota</taxon>
        <taxon>Fungi</taxon>
        <taxon>Dikarya</taxon>
        <taxon>Ascomycota</taxon>
        <taxon>Pezizomycotina</taxon>
        <taxon>Dothideomycetes</taxon>
        <taxon>Pleosporomycetidae</taxon>
        <taxon>Pleosporales</taxon>
        <taxon>Pleosporineae</taxon>
        <taxon>Phaeosphaeriaceae</taxon>
        <taxon>Parastagonospora</taxon>
    </lineage>
</organism>
<keyword evidence="8" id="KW-1185">Reference proteome</keyword>
<dbReference type="GO" id="GO:0006366">
    <property type="term" value="P:transcription by RNA polymerase II"/>
    <property type="evidence" value="ECO:0007669"/>
    <property type="project" value="InterPro"/>
</dbReference>
<sequence length="173" mass="19748">MSVPDGATAPCWSPKIGALIEHDPNCGLRDATKDNRFVSHKADHDAECRFELFLLDDGQQKIEYKEETRVPNTGIFTFNKEDHTLGNLISQRLLKYPYITFSAYKVPHPLFATFELRVSTDGSITPKDAIIACCRQVVQDLEDLKRSFQTEWLGKKIVSEGEQERVAREQNNF</sequence>
<dbReference type="InterPro" id="IPR009025">
    <property type="entry name" value="RBP11-like_dimer"/>
</dbReference>
<dbReference type="FunFam" id="3.30.1360.10:FF:000032">
    <property type="entry name" value="DNA-directed RNA polymerase II subunit RPB11"/>
    <property type="match status" value="1"/>
</dbReference>
<dbReference type="GO" id="GO:0005665">
    <property type="term" value="C:RNA polymerase II, core complex"/>
    <property type="evidence" value="ECO:0007669"/>
    <property type="project" value="InterPro"/>
</dbReference>
<comment type="subcellular location">
    <subcellularLocation>
        <location evidence="1">Nucleus</location>
    </subcellularLocation>
</comment>
<evidence type="ECO:0000256" key="1">
    <source>
        <dbReference type="ARBA" id="ARBA00004123"/>
    </source>
</evidence>
<dbReference type="InterPro" id="IPR022905">
    <property type="entry name" value="Rpo11-like"/>
</dbReference>
<keyword evidence="3" id="KW-0804">Transcription</keyword>
<dbReference type="CDD" id="cd06926">
    <property type="entry name" value="RNAP_II_RPB11"/>
    <property type="match status" value="1"/>
</dbReference>
<evidence type="ECO:0000259" key="6">
    <source>
        <dbReference type="Pfam" id="PF13656"/>
    </source>
</evidence>
<evidence type="ECO:0000256" key="4">
    <source>
        <dbReference type="ARBA" id="ARBA00023242"/>
    </source>
</evidence>
<dbReference type="GO" id="GO:0003899">
    <property type="term" value="F:DNA-directed RNA polymerase activity"/>
    <property type="evidence" value="ECO:0007669"/>
    <property type="project" value="InterPro"/>
</dbReference>
<dbReference type="InterPro" id="IPR036603">
    <property type="entry name" value="RBP11-like"/>
</dbReference>
<dbReference type="SUPFAM" id="SSF55257">
    <property type="entry name" value="RBP11-like subunits of RNA polymerase"/>
    <property type="match status" value="1"/>
</dbReference>
<protein>
    <recommendedName>
        <fullName evidence="6">DNA-directed RNA polymerase RBP11-like dimerisation domain-containing protein</fullName>
    </recommendedName>
</protein>
<dbReference type="VEuPathDB" id="FungiDB:JI435_037890"/>
<keyword evidence="4" id="KW-0539">Nucleus</keyword>
<dbReference type="OrthoDB" id="10248581at2759"/>
<evidence type="ECO:0000256" key="2">
    <source>
        <dbReference type="ARBA" id="ARBA00022478"/>
    </source>
</evidence>
<name>A0A7U2EVQ0_PHANO</name>
<comment type="similarity">
    <text evidence="5">Belongs to the archaeal Rpo11/eukaryotic RPB11/RPC19 RNA polymerase subunit family.</text>
</comment>
<dbReference type="InterPro" id="IPR037685">
    <property type="entry name" value="RBP11"/>
</dbReference>
<dbReference type="PANTHER" id="PTHR13946">
    <property type="entry name" value="DNA-DIRECTED RNA POLYMERASE I,II,III"/>
    <property type="match status" value="1"/>
</dbReference>
<evidence type="ECO:0000313" key="8">
    <source>
        <dbReference type="Proteomes" id="UP000663193"/>
    </source>
</evidence>
<dbReference type="Proteomes" id="UP000663193">
    <property type="component" value="Chromosome 3"/>
</dbReference>
<dbReference type="Gene3D" id="3.30.1360.10">
    <property type="entry name" value="RNA polymerase, RBP11-like subunit"/>
    <property type="match status" value="1"/>
</dbReference>
<proteinExistence type="inferred from homology"/>
<keyword evidence="2" id="KW-0240">DNA-directed RNA polymerase</keyword>
<reference evidence="8" key="1">
    <citation type="journal article" date="2021" name="BMC Genomics">
        <title>Chromosome-level genome assembly and manually-curated proteome of model necrotroph Parastagonospora nodorum Sn15 reveals a genome-wide trove of candidate effector homologs, and redundancy of virulence-related functions within an accessory chromosome.</title>
        <authorList>
            <person name="Bertazzoni S."/>
            <person name="Jones D.A.B."/>
            <person name="Phan H.T."/>
            <person name="Tan K.-C."/>
            <person name="Hane J.K."/>
        </authorList>
    </citation>
    <scope>NUCLEOTIDE SEQUENCE [LARGE SCALE GENOMIC DNA]</scope>
    <source>
        <strain evidence="8">SN15 / ATCC MYA-4574 / FGSC 10173)</strain>
    </source>
</reference>